<keyword evidence="2" id="KW-1185">Reference proteome</keyword>
<name>A0ABR2P4Y9_9ROSI</name>
<organism evidence="1 2">
    <name type="scientific">Hibiscus sabdariffa</name>
    <name type="common">roselle</name>
    <dbReference type="NCBI Taxonomy" id="183260"/>
    <lineage>
        <taxon>Eukaryota</taxon>
        <taxon>Viridiplantae</taxon>
        <taxon>Streptophyta</taxon>
        <taxon>Embryophyta</taxon>
        <taxon>Tracheophyta</taxon>
        <taxon>Spermatophyta</taxon>
        <taxon>Magnoliopsida</taxon>
        <taxon>eudicotyledons</taxon>
        <taxon>Gunneridae</taxon>
        <taxon>Pentapetalae</taxon>
        <taxon>rosids</taxon>
        <taxon>malvids</taxon>
        <taxon>Malvales</taxon>
        <taxon>Malvaceae</taxon>
        <taxon>Malvoideae</taxon>
        <taxon>Hibiscus</taxon>
    </lineage>
</organism>
<comment type="caution">
    <text evidence="1">The sequence shown here is derived from an EMBL/GenBank/DDBJ whole genome shotgun (WGS) entry which is preliminary data.</text>
</comment>
<evidence type="ECO:0000313" key="2">
    <source>
        <dbReference type="Proteomes" id="UP001396334"/>
    </source>
</evidence>
<gene>
    <name evidence="1" type="ORF">V6N11_073915</name>
</gene>
<proteinExistence type="predicted"/>
<reference evidence="1 2" key="1">
    <citation type="journal article" date="2024" name="G3 (Bethesda)">
        <title>Genome assembly of Hibiscus sabdariffa L. provides insights into metabolisms of medicinal natural products.</title>
        <authorList>
            <person name="Kim T."/>
        </authorList>
    </citation>
    <scope>NUCLEOTIDE SEQUENCE [LARGE SCALE GENOMIC DNA]</scope>
    <source>
        <strain evidence="1">TK-2024</strain>
        <tissue evidence="1">Old leaves</tissue>
    </source>
</reference>
<sequence>MAEESQQSKMVTCRPFKDDIIGGLIEYDFKAAFIRWIHYKAQSVGGYDVYQPLVLEEILCSIEIYEAVKCATAILRGETGLKIDIKVQCDIIASLTRFNRQLPLNIAIKLISEQPPFIGWFTRQSLYMTLVFCLCETEILDNVRLLFRTTNEVEKEIYRYMKDGKLIEIAALLTVAREEVTSPSLFKGLCDTALNGSMTLRQLVSSEIVSLMASQITSVSTGEEVHDELNKKLETMMSMLRLIEVFERVGDKIELYGRYLTKLSREELAAHMACLLIGEGFAEYKDFELKRSISCATMVQFHKDFLELLESKLSGENEGTQLESGTTKIYKQHDADDMTKLIMCFVVLQNTKWIPRLSNQLPNLGAIPILNNEDGAKVYLPLKVSLETLRCHPYLNDWTPKKSIFKLVCILCLPQLKESFESVMDACKTEIETIGCDLARQGMLVELASLLMAAPEKLIITTSPGSNDICSNVIRRCIMSDLQALLDVEVGLMCRSNCHKLVEKCKDKKEMNLSALLVLEVFERAGNSINQYLQSDAYNDGTRSRLEIGREIQNLLEKAGFAMMPKDTDLNDIKCFSPTLDPVDHTSLPLALRPNEFSVAEKKHLFGTQRGLPSTPSVQGAGAAGGLRMFHTMVQCNLNCCGGRVSAPKSKAVVQPGIPIGSRKSIGGWFLYQHRVDISKMEEFKPANIWACIEADMKDEFVRKIDHEAQSVGGYDVYQSQMLSRILVRICWCNAVKCATALFIGEIGLKLDINAADPVYGLAPLHLSAQEGPALTYTSLECARLIFRAMKDVEKLIYGYVKDGNVTEIAVLLTVAREEVTSPSLFKGLRDPALNGSMSLRQLVLSEIVSLMASQITLVSTSEEVNDELNNKLETMMSMLRMIEVFERVGDKIELYPRYLTKCFPEFWAAQMACMLIREGLAEYKDFELKSDDGTSTSRFISDFEETVLSEIFEWNLYEGMQLESGTTKIYKQHDVDPMTFDVIPVLNNEDDAKGSLPLDISLEKLCNHPYLNDWTPKKSTFKLVCILCLPQLKESLESIRFAACKIDEIEAIGCNLARQGNLIELASLLMVDPEKFIVTTSPGRKDSHSNAIRRCIMSDLQALLDLEVRLTGRSNNHKLVEKCKDEKEMKLSALLLLEVFERAGNSINHYLQSDTYDDGRRSRLEIAGEILNLLEKSGFAMKPKDTDLSDIRCFSPTMKSVDHTSLASTLQPHQFSVAETKHLFRVQRGSRSRWRSFHTVVLGKLKCVPRVFTPTSKALKPGIPIVSWKNMRRASYHQGDKTCIKIFTSFGIPMVSRRTRVGFYL</sequence>
<accession>A0ABR2P4Y9</accession>
<protein>
    <submittedName>
        <fullName evidence="1">Uncharacterized protein</fullName>
    </submittedName>
</protein>
<dbReference type="Proteomes" id="UP001396334">
    <property type="component" value="Unassembled WGS sequence"/>
</dbReference>
<dbReference type="EMBL" id="JBBPBN010000080">
    <property type="protein sequence ID" value="KAK8983510.1"/>
    <property type="molecule type" value="Genomic_DNA"/>
</dbReference>
<evidence type="ECO:0000313" key="1">
    <source>
        <dbReference type="EMBL" id="KAK8983510.1"/>
    </source>
</evidence>